<gene>
    <name evidence="1" type="ORF">F511_47221</name>
</gene>
<evidence type="ECO:0000313" key="1">
    <source>
        <dbReference type="EMBL" id="KZT75755.1"/>
    </source>
</evidence>
<proteinExistence type="predicted"/>
<evidence type="ECO:0000313" key="2">
    <source>
        <dbReference type="Proteomes" id="UP000250235"/>
    </source>
</evidence>
<sequence>MVARNSCATLHRAWRGVSRAAAVRFHGGGAAGRSPLRRVSGEVVTAGPNSFRVWFGPVPGSP</sequence>
<keyword evidence="2" id="KW-1185">Reference proteome</keyword>
<name>A0A2Z6ZRL2_9LAMI</name>
<organism evidence="1 2">
    <name type="scientific">Dorcoceras hygrometricum</name>
    <dbReference type="NCBI Taxonomy" id="472368"/>
    <lineage>
        <taxon>Eukaryota</taxon>
        <taxon>Viridiplantae</taxon>
        <taxon>Streptophyta</taxon>
        <taxon>Embryophyta</taxon>
        <taxon>Tracheophyta</taxon>
        <taxon>Spermatophyta</taxon>
        <taxon>Magnoliopsida</taxon>
        <taxon>eudicotyledons</taxon>
        <taxon>Gunneridae</taxon>
        <taxon>Pentapetalae</taxon>
        <taxon>asterids</taxon>
        <taxon>lamiids</taxon>
        <taxon>Lamiales</taxon>
        <taxon>Gesneriaceae</taxon>
        <taxon>Didymocarpoideae</taxon>
        <taxon>Trichosporeae</taxon>
        <taxon>Loxocarpinae</taxon>
        <taxon>Dorcoceras</taxon>
    </lineage>
</organism>
<accession>A0A2Z6ZRL2</accession>
<dbReference type="Proteomes" id="UP000250235">
    <property type="component" value="Unassembled WGS sequence"/>
</dbReference>
<reference evidence="1 2" key="1">
    <citation type="journal article" date="2015" name="Proc. Natl. Acad. Sci. U.S.A.">
        <title>The resurrection genome of Boea hygrometrica: A blueprint for survival of dehydration.</title>
        <authorList>
            <person name="Xiao L."/>
            <person name="Yang G."/>
            <person name="Zhang L."/>
            <person name="Yang X."/>
            <person name="Zhao S."/>
            <person name="Ji Z."/>
            <person name="Zhou Q."/>
            <person name="Hu M."/>
            <person name="Wang Y."/>
            <person name="Chen M."/>
            <person name="Xu Y."/>
            <person name="Jin H."/>
            <person name="Xiao X."/>
            <person name="Hu G."/>
            <person name="Bao F."/>
            <person name="Hu Y."/>
            <person name="Wan P."/>
            <person name="Li L."/>
            <person name="Deng X."/>
            <person name="Kuang T."/>
            <person name="Xiang C."/>
            <person name="Zhu J.K."/>
            <person name="Oliver M.J."/>
            <person name="He Y."/>
        </authorList>
    </citation>
    <scope>NUCLEOTIDE SEQUENCE [LARGE SCALE GENOMIC DNA]</scope>
    <source>
        <strain evidence="2">cv. XS01</strain>
    </source>
</reference>
<protein>
    <submittedName>
        <fullName evidence="1">Uncharacterized protein</fullName>
    </submittedName>
</protein>
<dbReference type="AlphaFoldDB" id="A0A2Z6ZRL2"/>
<dbReference type="EMBL" id="KV197252">
    <property type="protein sequence ID" value="KZT75755.1"/>
    <property type="molecule type" value="Genomic_DNA"/>
</dbReference>